<sequence>MIVRASCRHTLQASRSGNRILGGCFTSVSTPPPEGESEGVGEKAKQTVDDVLGATKDTSQKLKERVMGTGTKTEKPSNNPELNHGVESTDTSCEDVRSRPGGYS</sequence>
<proteinExistence type="predicted"/>
<organism evidence="1 2">
    <name type="scientific">Smallanthus sonchifolius</name>
    <dbReference type="NCBI Taxonomy" id="185202"/>
    <lineage>
        <taxon>Eukaryota</taxon>
        <taxon>Viridiplantae</taxon>
        <taxon>Streptophyta</taxon>
        <taxon>Embryophyta</taxon>
        <taxon>Tracheophyta</taxon>
        <taxon>Spermatophyta</taxon>
        <taxon>Magnoliopsida</taxon>
        <taxon>eudicotyledons</taxon>
        <taxon>Gunneridae</taxon>
        <taxon>Pentapetalae</taxon>
        <taxon>asterids</taxon>
        <taxon>campanulids</taxon>
        <taxon>Asterales</taxon>
        <taxon>Asteraceae</taxon>
        <taxon>Asteroideae</taxon>
        <taxon>Heliantheae alliance</taxon>
        <taxon>Millerieae</taxon>
        <taxon>Smallanthus</taxon>
    </lineage>
</organism>
<reference evidence="2" key="1">
    <citation type="journal article" date="2022" name="Mol. Ecol. Resour.">
        <title>The genomes of chicory, endive, great burdock and yacon provide insights into Asteraceae palaeo-polyploidization history and plant inulin production.</title>
        <authorList>
            <person name="Fan W."/>
            <person name="Wang S."/>
            <person name="Wang H."/>
            <person name="Wang A."/>
            <person name="Jiang F."/>
            <person name="Liu H."/>
            <person name="Zhao H."/>
            <person name="Xu D."/>
            <person name="Zhang Y."/>
        </authorList>
    </citation>
    <scope>NUCLEOTIDE SEQUENCE [LARGE SCALE GENOMIC DNA]</scope>
    <source>
        <strain evidence="2">cv. Yunnan</strain>
    </source>
</reference>
<protein>
    <submittedName>
        <fullName evidence="1">Uncharacterized protein</fullName>
    </submittedName>
</protein>
<keyword evidence="2" id="KW-1185">Reference proteome</keyword>
<name>A0ACB9E9T0_9ASTR</name>
<dbReference type="Proteomes" id="UP001056120">
    <property type="component" value="Linkage Group LG18"/>
</dbReference>
<dbReference type="EMBL" id="CM042035">
    <property type="protein sequence ID" value="KAI3755768.1"/>
    <property type="molecule type" value="Genomic_DNA"/>
</dbReference>
<comment type="caution">
    <text evidence="1">The sequence shown here is derived from an EMBL/GenBank/DDBJ whole genome shotgun (WGS) entry which is preliminary data.</text>
</comment>
<reference evidence="1 2" key="2">
    <citation type="journal article" date="2022" name="Mol. Ecol. Resour.">
        <title>The genomes of chicory, endive, great burdock and yacon provide insights into Asteraceae paleo-polyploidization history and plant inulin production.</title>
        <authorList>
            <person name="Fan W."/>
            <person name="Wang S."/>
            <person name="Wang H."/>
            <person name="Wang A."/>
            <person name="Jiang F."/>
            <person name="Liu H."/>
            <person name="Zhao H."/>
            <person name="Xu D."/>
            <person name="Zhang Y."/>
        </authorList>
    </citation>
    <scope>NUCLEOTIDE SEQUENCE [LARGE SCALE GENOMIC DNA]</scope>
    <source>
        <strain evidence="2">cv. Yunnan</strain>
        <tissue evidence="1">Leaves</tissue>
    </source>
</reference>
<evidence type="ECO:0000313" key="2">
    <source>
        <dbReference type="Proteomes" id="UP001056120"/>
    </source>
</evidence>
<gene>
    <name evidence="1" type="ORF">L1987_55574</name>
</gene>
<accession>A0ACB9E9T0</accession>
<evidence type="ECO:0000313" key="1">
    <source>
        <dbReference type="EMBL" id="KAI3755768.1"/>
    </source>
</evidence>